<evidence type="ECO:0000256" key="1">
    <source>
        <dbReference type="ARBA" id="ARBA00000085"/>
    </source>
</evidence>
<dbReference type="InterPro" id="IPR050351">
    <property type="entry name" value="BphY/WalK/GraS-like"/>
</dbReference>
<dbReference type="InterPro" id="IPR036890">
    <property type="entry name" value="HATPase_C_sf"/>
</dbReference>
<evidence type="ECO:0000256" key="4">
    <source>
        <dbReference type="ARBA" id="ARBA00022679"/>
    </source>
</evidence>
<comment type="caution">
    <text evidence="9">The sequence shown here is derived from an EMBL/GenBank/DDBJ whole genome shotgun (WGS) entry which is preliminary data.</text>
</comment>
<dbReference type="CDD" id="cd00082">
    <property type="entry name" value="HisKA"/>
    <property type="match status" value="1"/>
</dbReference>
<organism evidence="9 10">
    <name type="scientific">Terrimonas rubra</name>
    <dbReference type="NCBI Taxonomy" id="1035890"/>
    <lineage>
        <taxon>Bacteria</taxon>
        <taxon>Pseudomonadati</taxon>
        <taxon>Bacteroidota</taxon>
        <taxon>Chitinophagia</taxon>
        <taxon>Chitinophagales</taxon>
        <taxon>Chitinophagaceae</taxon>
        <taxon>Terrimonas</taxon>
    </lineage>
</organism>
<dbReference type="InterPro" id="IPR005467">
    <property type="entry name" value="His_kinase_dom"/>
</dbReference>
<reference evidence="10" key="1">
    <citation type="journal article" date="2019" name="Int. J. Syst. Evol. Microbiol.">
        <title>The Global Catalogue of Microorganisms (GCM) 10K type strain sequencing project: providing services to taxonomists for standard genome sequencing and annotation.</title>
        <authorList>
            <consortium name="The Broad Institute Genomics Platform"/>
            <consortium name="The Broad Institute Genome Sequencing Center for Infectious Disease"/>
            <person name="Wu L."/>
            <person name="Ma J."/>
        </authorList>
    </citation>
    <scope>NUCLEOTIDE SEQUENCE [LARGE SCALE GENOMIC DNA]</scope>
    <source>
        <strain evidence="10">KCTC 23299</strain>
    </source>
</reference>
<keyword evidence="6" id="KW-0902">Two-component regulatory system</keyword>
<evidence type="ECO:0000313" key="9">
    <source>
        <dbReference type="EMBL" id="MFD2919522.1"/>
    </source>
</evidence>
<keyword evidence="3" id="KW-0597">Phosphoprotein</keyword>
<dbReference type="EMBL" id="JBHUOZ010000001">
    <property type="protein sequence ID" value="MFD2919522.1"/>
    <property type="molecule type" value="Genomic_DNA"/>
</dbReference>
<dbReference type="Pfam" id="PF02518">
    <property type="entry name" value="HATPase_c"/>
    <property type="match status" value="1"/>
</dbReference>
<dbReference type="SUPFAM" id="SSF55874">
    <property type="entry name" value="ATPase domain of HSP90 chaperone/DNA topoisomerase II/histidine kinase"/>
    <property type="match status" value="1"/>
</dbReference>
<keyword evidence="5 9" id="KW-0418">Kinase</keyword>
<dbReference type="InterPro" id="IPR004358">
    <property type="entry name" value="Sig_transdc_His_kin-like_C"/>
</dbReference>
<dbReference type="InterPro" id="IPR003661">
    <property type="entry name" value="HisK_dim/P_dom"/>
</dbReference>
<dbReference type="PRINTS" id="PR00344">
    <property type="entry name" value="BCTRLSENSOR"/>
</dbReference>
<dbReference type="EC" id="2.7.13.3" evidence="2"/>
<feature type="transmembrane region" description="Helical" evidence="7">
    <location>
        <begin position="6"/>
        <end position="27"/>
    </location>
</feature>
<evidence type="ECO:0000256" key="5">
    <source>
        <dbReference type="ARBA" id="ARBA00022777"/>
    </source>
</evidence>
<dbReference type="PANTHER" id="PTHR45453:SF1">
    <property type="entry name" value="PHOSPHATE REGULON SENSOR PROTEIN PHOR"/>
    <property type="match status" value="1"/>
</dbReference>
<feature type="transmembrane region" description="Helical" evidence="7">
    <location>
        <begin position="189"/>
        <end position="209"/>
    </location>
</feature>
<dbReference type="SUPFAM" id="SSF47384">
    <property type="entry name" value="Homodimeric domain of signal transducing histidine kinase"/>
    <property type="match status" value="1"/>
</dbReference>
<dbReference type="Gene3D" id="1.10.287.130">
    <property type="match status" value="1"/>
</dbReference>
<dbReference type="PROSITE" id="PS50109">
    <property type="entry name" value="HIS_KIN"/>
    <property type="match status" value="1"/>
</dbReference>
<keyword evidence="7" id="KW-1133">Transmembrane helix</keyword>
<proteinExistence type="predicted"/>
<feature type="domain" description="Histidine kinase" evidence="8">
    <location>
        <begin position="228"/>
        <end position="449"/>
    </location>
</feature>
<keyword evidence="4" id="KW-0808">Transferase</keyword>
<sequence>MKKTFTIIIILISLSLVGIIILQLSWLSNMNQLSEDRIKQQVDEAKINAGLELNQIKSSYVPIPLSSGTNQFLEGFSRSFIKPQTLASKLSVKELHDIIRRNFNAKGLKKLQFDFAIINQNVKAYLPDEILLASNNFVASYSDSLNNYTPLGAYIISQPGSASESLTSNEILFVTVIDWKALVIRSLRWPIIMSIVFTLIIIAAFYVTVRTMLQQKKIGEIKNDFINNMTHEFKTPLATISLAVDALKNEKVLQNAEKIDYFRTIIKEENLRMNKQVETILKASQLEKQEVDLALSPLHVHDIIQDVLDNFALQLDDKNGKAELNLQATNDLIEADEVHFSNLVNNLVDNAVKYSKTNVPIQIKISSQNTGKKLVLRFEDNGIGMSKETVKRVFERFYRAHTGNLHNVKGFGLGLSYVKSMIEAHHGEIKVESTLGKGSIFTIELPLKK</sequence>
<name>A0ABW6A2M4_9BACT</name>
<dbReference type="GO" id="GO:0016301">
    <property type="term" value="F:kinase activity"/>
    <property type="evidence" value="ECO:0007669"/>
    <property type="project" value="UniProtKB-KW"/>
</dbReference>
<keyword evidence="7" id="KW-0472">Membrane</keyword>
<dbReference type="InterPro" id="IPR036097">
    <property type="entry name" value="HisK_dim/P_sf"/>
</dbReference>
<comment type="catalytic activity">
    <reaction evidence="1">
        <text>ATP + protein L-histidine = ADP + protein N-phospho-L-histidine.</text>
        <dbReference type="EC" id="2.7.13.3"/>
    </reaction>
</comment>
<evidence type="ECO:0000256" key="6">
    <source>
        <dbReference type="ARBA" id="ARBA00023012"/>
    </source>
</evidence>
<dbReference type="InterPro" id="IPR003594">
    <property type="entry name" value="HATPase_dom"/>
</dbReference>
<gene>
    <name evidence="9" type="ORF">ACFS6H_07390</name>
</gene>
<dbReference type="Pfam" id="PF00512">
    <property type="entry name" value="HisKA"/>
    <property type="match status" value="1"/>
</dbReference>
<dbReference type="SMART" id="SM00387">
    <property type="entry name" value="HATPase_c"/>
    <property type="match status" value="1"/>
</dbReference>
<dbReference type="Proteomes" id="UP001597511">
    <property type="component" value="Unassembled WGS sequence"/>
</dbReference>
<evidence type="ECO:0000256" key="7">
    <source>
        <dbReference type="SAM" id="Phobius"/>
    </source>
</evidence>
<dbReference type="Gene3D" id="3.30.565.10">
    <property type="entry name" value="Histidine kinase-like ATPase, C-terminal domain"/>
    <property type="match status" value="1"/>
</dbReference>
<protein>
    <recommendedName>
        <fullName evidence="2">histidine kinase</fullName>
        <ecNumber evidence="2">2.7.13.3</ecNumber>
    </recommendedName>
</protein>
<keyword evidence="7" id="KW-0812">Transmembrane</keyword>
<keyword evidence="10" id="KW-1185">Reference proteome</keyword>
<dbReference type="RefSeq" id="WP_386096791.1">
    <property type="nucleotide sequence ID" value="NZ_JBHUOZ010000001.1"/>
</dbReference>
<evidence type="ECO:0000259" key="8">
    <source>
        <dbReference type="PROSITE" id="PS50109"/>
    </source>
</evidence>
<dbReference type="PANTHER" id="PTHR45453">
    <property type="entry name" value="PHOSPHATE REGULON SENSOR PROTEIN PHOR"/>
    <property type="match status" value="1"/>
</dbReference>
<evidence type="ECO:0000313" key="10">
    <source>
        <dbReference type="Proteomes" id="UP001597511"/>
    </source>
</evidence>
<dbReference type="CDD" id="cd00075">
    <property type="entry name" value="HATPase"/>
    <property type="match status" value="1"/>
</dbReference>
<accession>A0ABW6A2M4</accession>
<evidence type="ECO:0000256" key="2">
    <source>
        <dbReference type="ARBA" id="ARBA00012438"/>
    </source>
</evidence>
<evidence type="ECO:0000256" key="3">
    <source>
        <dbReference type="ARBA" id="ARBA00022553"/>
    </source>
</evidence>
<dbReference type="SMART" id="SM00388">
    <property type="entry name" value="HisKA"/>
    <property type="match status" value="1"/>
</dbReference>